<name>A0A2L2SR90_9HYPO</name>
<dbReference type="Proteomes" id="UP000245910">
    <property type="component" value="Chromosome IIII"/>
</dbReference>
<sequence length="39" mass="4289">MTTVKNQARCDEAQSLLDSKIETAGTVSFKTCCGPLRRE</sequence>
<proteinExistence type="predicted"/>
<reference evidence="2" key="1">
    <citation type="submission" date="2014-10" db="EMBL/GenBank/DDBJ databases">
        <authorList>
            <person name="King R."/>
        </authorList>
    </citation>
    <scope>NUCLEOTIDE SEQUENCE [LARGE SCALE GENOMIC DNA]</scope>
    <source>
        <strain evidence="2">A3/5</strain>
    </source>
</reference>
<organism evidence="1 2">
    <name type="scientific">Fusarium venenatum</name>
    <dbReference type="NCBI Taxonomy" id="56646"/>
    <lineage>
        <taxon>Eukaryota</taxon>
        <taxon>Fungi</taxon>
        <taxon>Dikarya</taxon>
        <taxon>Ascomycota</taxon>
        <taxon>Pezizomycotina</taxon>
        <taxon>Sordariomycetes</taxon>
        <taxon>Hypocreomycetidae</taxon>
        <taxon>Hypocreales</taxon>
        <taxon>Nectriaceae</taxon>
        <taxon>Fusarium</taxon>
    </lineage>
</organism>
<evidence type="ECO:0000313" key="2">
    <source>
        <dbReference type="Proteomes" id="UP000245910"/>
    </source>
</evidence>
<accession>A0A2L2SR90</accession>
<dbReference type="EMBL" id="LN649232">
    <property type="protein sequence ID" value="CEI39421.1"/>
    <property type="molecule type" value="Genomic_DNA"/>
</dbReference>
<dbReference type="AlphaFoldDB" id="A0A2L2SR90"/>
<protein>
    <submittedName>
        <fullName evidence="1">Uncharacterized protein</fullName>
    </submittedName>
</protein>
<evidence type="ECO:0000313" key="1">
    <source>
        <dbReference type="EMBL" id="CEI39421.1"/>
    </source>
</evidence>
<keyword evidence="2" id="KW-1185">Reference proteome</keyword>